<organism evidence="4 5">
    <name type="scientific">Carpinus fangiana</name>
    <dbReference type="NCBI Taxonomy" id="176857"/>
    <lineage>
        <taxon>Eukaryota</taxon>
        <taxon>Viridiplantae</taxon>
        <taxon>Streptophyta</taxon>
        <taxon>Embryophyta</taxon>
        <taxon>Tracheophyta</taxon>
        <taxon>Spermatophyta</taxon>
        <taxon>Magnoliopsida</taxon>
        <taxon>eudicotyledons</taxon>
        <taxon>Gunneridae</taxon>
        <taxon>Pentapetalae</taxon>
        <taxon>rosids</taxon>
        <taxon>fabids</taxon>
        <taxon>Fagales</taxon>
        <taxon>Betulaceae</taxon>
        <taxon>Carpinus</taxon>
    </lineage>
</organism>
<feature type="compositionally biased region" description="Polar residues" evidence="2">
    <location>
        <begin position="80"/>
        <end position="93"/>
    </location>
</feature>
<name>A0A660KMG3_9ROSI</name>
<gene>
    <name evidence="4" type="ORF">FH972_010151</name>
</gene>
<keyword evidence="1" id="KW-0863">Zinc-finger</keyword>
<feature type="compositionally biased region" description="Basic and acidic residues" evidence="2">
    <location>
        <begin position="139"/>
        <end position="161"/>
    </location>
</feature>
<evidence type="ECO:0000313" key="5">
    <source>
        <dbReference type="Proteomes" id="UP000327013"/>
    </source>
</evidence>
<feature type="compositionally biased region" description="Basic and acidic residues" evidence="2">
    <location>
        <begin position="1"/>
        <end position="11"/>
    </location>
</feature>
<feature type="region of interest" description="Disordered" evidence="2">
    <location>
        <begin position="80"/>
        <end position="161"/>
    </location>
</feature>
<evidence type="ECO:0000259" key="3">
    <source>
        <dbReference type="PROSITE" id="PS50157"/>
    </source>
</evidence>
<protein>
    <recommendedName>
        <fullName evidence="3">C2H2-type domain-containing protein</fullName>
    </recommendedName>
</protein>
<evidence type="ECO:0000313" key="4">
    <source>
        <dbReference type="EMBL" id="KAE8037572.1"/>
    </source>
</evidence>
<dbReference type="InterPro" id="IPR013087">
    <property type="entry name" value="Znf_C2H2_type"/>
</dbReference>
<dbReference type="PROSITE" id="PS50157">
    <property type="entry name" value="ZINC_FINGER_C2H2_2"/>
    <property type="match status" value="1"/>
</dbReference>
<dbReference type="AlphaFoldDB" id="A0A660KMG3"/>
<feature type="domain" description="C2H2-type" evidence="3">
    <location>
        <begin position="43"/>
        <end position="70"/>
    </location>
</feature>
<feature type="region of interest" description="Disordered" evidence="2">
    <location>
        <begin position="1"/>
        <end position="38"/>
    </location>
</feature>
<reference evidence="4 5" key="1">
    <citation type="submission" date="2019-06" db="EMBL/GenBank/DDBJ databases">
        <title>A chromosomal-level reference genome of Carpinus fangiana (Coryloideae, Betulaceae).</title>
        <authorList>
            <person name="Yang X."/>
            <person name="Wang Z."/>
            <person name="Zhang L."/>
            <person name="Hao G."/>
            <person name="Liu J."/>
            <person name="Yang Y."/>
        </authorList>
    </citation>
    <scope>NUCLEOTIDE SEQUENCE [LARGE SCALE GENOMIC DNA]</scope>
    <source>
        <strain evidence="4">Cfa_2016G</strain>
        <tissue evidence="4">Leaf</tissue>
    </source>
</reference>
<keyword evidence="1" id="KW-0479">Metal-binding</keyword>
<dbReference type="PROSITE" id="PS00028">
    <property type="entry name" value="ZINC_FINGER_C2H2_1"/>
    <property type="match status" value="1"/>
</dbReference>
<accession>A0A660KMG3</accession>
<evidence type="ECO:0000256" key="1">
    <source>
        <dbReference type="PROSITE-ProRule" id="PRU00042"/>
    </source>
</evidence>
<dbReference type="Proteomes" id="UP000327013">
    <property type="component" value="Chromosome 4"/>
</dbReference>
<dbReference type="EMBL" id="CM017324">
    <property type="protein sequence ID" value="KAE8037572.1"/>
    <property type="molecule type" value="Genomic_DNA"/>
</dbReference>
<evidence type="ECO:0000256" key="2">
    <source>
        <dbReference type="SAM" id="MobiDB-lite"/>
    </source>
</evidence>
<keyword evidence="1" id="KW-0862">Zinc</keyword>
<sequence>MDTDKQEKMENIVKGLDGGKAGDNGKKPRKAIKRERESNQDIRICGVCRECFDGGSALGYHMRSHSNLKNAAKRYLQNQVDQILPDSSNSNMPAVSVDNGEDDDSAERNIKNQEDQILARRRRCANSNVPAVSVDNVDDGEHLTRGKSDTDHLLKTGKRSD</sequence>
<proteinExistence type="predicted"/>
<keyword evidence="5" id="KW-1185">Reference proteome</keyword>
<dbReference type="GO" id="GO:0008270">
    <property type="term" value="F:zinc ion binding"/>
    <property type="evidence" value="ECO:0007669"/>
    <property type="project" value="UniProtKB-KW"/>
</dbReference>
<feature type="compositionally biased region" description="Basic and acidic residues" evidence="2">
    <location>
        <begin position="106"/>
        <end position="118"/>
    </location>
</feature>